<dbReference type="PANTHER" id="PTHR43884">
    <property type="entry name" value="ACYL-COA DEHYDROGENASE"/>
    <property type="match status" value="1"/>
</dbReference>
<evidence type="ECO:0000259" key="9">
    <source>
        <dbReference type="Pfam" id="PF02771"/>
    </source>
</evidence>
<evidence type="ECO:0000256" key="1">
    <source>
        <dbReference type="ARBA" id="ARBA00001974"/>
    </source>
</evidence>
<dbReference type="InterPro" id="IPR009100">
    <property type="entry name" value="AcylCoA_DH/oxidase_NM_dom_sf"/>
</dbReference>
<dbReference type="Proteomes" id="UP000295341">
    <property type="component" value="Unassembled WGS sequence"/>
</dbReference>
<gene>
    <name evidence="10" type="ORF">DFR24_4210</name>
</gene>
<reference evidence="10 11" key="1">
    <citation type="submission" date="2019-03" db="EMBL/GenBank/DDBJ databases">
        <title>Genomic Encyclopedia of Type Strains, Phase IV (KMG-IV): sequencing the most valuable type-strain genomes for metagenomic binning, comparative biology and taxonomic classification.</title>
        <authorList>
            <person name="Goeker M."/>
        </authorList>
    </citation>
    <scope>NUCLEOTIDE SEQUENCE [LARGE SCALE GENOMIC DNA]</scope>
    <source>
        <strain evidence="10 11">DSM 26377</strain>
    </source>
</reference>
<dbReference type="InterPro" id="IPR046373">
    <property type="entry name" value="Acyl-CoA_Oxase/DH_mid-dom_sf"/>
</dbReference>
<dbReference type="RefSeq" id="WP_133883359.1">
    <property type="nucleotide sequence ID" value="NZ_MWIN01000013.1"/>
</dbReference>
<dbReference type="PANTHER" id="PTHR43884:SF20">
    <property type="entry name" value="ACYL-COA DEHYDROGENASE FADE28"/>
    <property type="match status" value="1"/>
</dbReference>
<feature type="domain" description="Acyl-CoA dehydrogenase/oxidase C-terminal" evidence="7">
    <location>
        <begin position="235"/>
        <end position="361"/>
    </location>
</feature>
<dbReference type="CDD" id="cd00567">
    <property type="entry name" value="ACAD"/>
    <property type="match status" value="1"/>
</dbReference>
<dbReference type="Gene3D" id="2.40.110.10">
    <property type="entry name" value="Butyryl-CoA Dehydrogenase, subunit A, domain 2"/>
    <property type="match status" value="1"/>
</dbReference>
<dbReference type="SUPFAM" id="SSF47203">
    <property type="entry name" value="Acyl-CoA dehydrogenase C-terminal domain-like"/>
    <property type="match status" value="1"/>
</dbReference>
<evidence type="ECO:0000256" key="5">
    <source>
        <dbReference type="ARBA" id="ARBA00023002"/>
    </source>
</evidence>
<dbReference type="Gene3D" id="1.20.140.10">
    <property type="entry name" value="Butyryl-CoA Dehydrogenase, subunit A, domain 3"/>
    <property type="match status" value="1"/>
</dbReference>
<name>A0A4R7NX01_9GAMM</name>
<sequence>MDLSFTSEQEILQDSAVKFAQKGYSFDQYKKSLKAPGQCDPAIWKQVAEFGWLALAVPESAGGIGGSTLDIALVAEALGAGLVIEPFIAGAIFPAAIIAASESAGRQDALLGNLASGDAQLAVAYSERAGRFDPAQCTTIADKNAKGFVLSGEKICAFNAPNASHLIVSARNGSAVDLFLVPRETAGLSLTAYPVLGGGVAADVKLDGVQVDSDARLGDITALEAGLDKAIAVDCALALGGMKALFERTSAYLRTRKQFGVAIGTFQVLQHRVVDMFIELEQSRSLVLLATAKADSGDAVERRRAVSAAKAYVAKASKMVAQQAVQLHGGIGMTEELDVGHYFRQLTAFGTRFGDRDYHLDRFQAVAAA</sequence>
<accession>A0A4R7NX01</accession>
<dbReference type="Pfam" id="PF02770">
    <property type="entry name" value="Acyl-CoA_dh_M"/>
    <property type="match status" value="1"/>
</dbReference>
<feature type="domain" description="Acyl-CoA dehydrogenase/oxidase N-terminal" evidence="9">
    <location>
        <begin position="6"/>
        <end position="116"/>
    </location>
</feature>
<feature type="domain" description="Acyl-CoA oxidase/dehydrogenase middle" evidence="8">
    <location>
        <begin position="122"/>
        <end position="193"/>
    </location>
</feature>
<comment type="caution">
    <text evidence="10">The sequence shown here is derived from an EMBL/GenBank/DDBJ whole genome shotgun (WGS) entry which is preliminary data.</text>
</comment>
<dbReference type="Pfam" id="PF00441">
    <property type="entry name" value="Acyl-CoA_dh_1"/>
    <property type="match status" value="1"/>
</dbReference>
<dbReference type="InterPro" id="IPR006091">
    <property type="entry name" value="Acyl-CoA_Oxase/DH_mid-dom"/>
</dbReference>
<dbReference type="AlphaFoldDB" id="A0A4R7NX01"/>
<evidence type="ECO:0000256" key="4">
    <source>
        <dbReference type="ARBA" id="ARBA00022827"/>
    </source>
</evidence>
<dbReference type="InterPro" id="IPR037069">
    <property type="entry name" value="AcylCoA_DH/ox_N_sf"/>
</dbReference>
<dbReference type="GO" id="GO:0003995">
    <property type="term" value="F:acyl-CoA dehydrogenase activity"/>
    <property type="evidence" value="ECO:0007669"/>
    <property type="project" value="TreeGrafter"/>
</dbReference>
<dbReference type="Gene3D" id="1.10.540.10">
    <property type="entry name" value="Acyl-CoA dehydrogenase/oxidase, N-terminal domain"/>
    <property type="match status" value="1"/>
</dbReference>
<comment type="cofactor">
    <cofactor evidence="1 6">
        <name>FAD</name>
        <dbReference type="ChEBI" id="CHEBI:57692"/>
    </cofactor>
</comment>
<proteinExistence type="inferred from homology"/>
<keyword evidence="4 6" id="KW-0274">FAD</keyword>
<evidence type="ECO:0000256" key="3">
    <source>
        <dbReference type="ARBA" id="ARBA00022630"/>
    </source>
</evidence>
<dbReference type="SUPFAM" id="SSF56645">
    <property type="entry name" value="Acyl-CoA dehydrogenase NM domain-like"/>
    <property type="match status" value="1"/>
</dbReference>
<evidence type="ECO:0000313" key="11">
    <source>
        <dbReference type="Proteomes" id="UP000295341"/>
    </source>
</evidence>
<dbReference type="InterPro" id="IPR009075">
    <property type="entry name" value="AcylCo_DH/oxidase_C"/>
</dbReference>
<dbReference type="GO" id="GO:0050660">
    <property type="term" value="F:flavin adenine dinucleotide binding"/>
    <property type="evidence" value="ECO:0007669"/>
    <property type="project" value="InterPro"/>
</dbReference>
<evidence type="ECO:0000256" key="6">
    <source>
        <dbReference type="RuleBase" id="RU362125"/>
    </source>
</evidence>
<evidence type="ECO:0000256" key="2">
    <source>
        <dbReference type="ARBA" id="ARBA00009347"/>
    </source>
</evidence>
<dbReference type="EMBL" id="SOBT01000011">
    <property type="protein sequence ID" value="TDU25765.1"/>
    <property type="molecule type" value="Genomic_DNA"/>
</dbReference>
<dbReference type="InterPro" id="IPR013786">
    <property type="entry name" value="AcylCoA_DH/ox_N"/>
</dbReference>
<dbReference type="Pfam" id="PF02771">
    <property type="entry name" value="Acyl-CoA_dh_N"/>
    <property type="match status" value="1"/>
</dbReference>
<organism evidence="10 11">
    <name type="scientific">Panacagrimonas perspica</name>
    <dbReference type="NCBI Taxonomy" id="381431"/>
    <lineage>
        <taxon>Bacteria</taxon>
        <taxon>Pseudomonadati</taxon>
        <taxon>Pseudomonadota</taxon>
        <taxon>Gammaproteobacteria</taxon>
        <taxon>Nevskiales</taxon>
        <taxon>Nevskiaceae</taxon>
        <taxon>Panacagrimonas</taxon>
    </lineage>
</organism>
<keyword evidence="3 6" id="KW-0285">Flavoprotein</keyword>
<dbReference type="InterPro" id="IPR036250">
    <property type="entry name" value="AcylCo_DH-like_C"/>
</dbReference>
<keyword evidence="11" id="KW-1185">Reference proteome</keyword>
<evidence type="ECO:0000259" key="8">
    <source>
        <dbReference type="Pfam" id="PF02770"/>
    </source>
</evidence>
<comment type="similarity">
    <text evidence="2 6">Belongs to the acyl-CoA dehydrogenase family.</text>
</comment>
<dbReference type="OrthoDB" id="7053515at2"/>
<evidence type="ECO:0000313" key="10">
    <source>
        <dbReference type="EMBL" id="TDU25765.1"/>
    </source>
</evidence>
<protein>
    <submittedName>
        <fullName evidence="10">Alkylation response protein AidB-like acyl-CoA dehydrogenase</fullName>
    </submittedName>
</protein>
<evidence type="ECO:0000259" key="7">
    <source>
        <dbReference type="Pfam" id="PF00441"/>
    </source>
</evidence>
<keyword evidence="5 6" id="KW-0560">Oxidoreductase</keyword>